<gene>
    <name evidence="2" type="ORF">ADICEAN_02328</name>
</gene>
<dbReference type="PANTHER" id="PTHR38812:SF2">
    <property type="entry name" value="MU-LIKE PROPHAGE FLUMU PROTEIN GP42"/>
    <property type="match status" value="1"/>
</dbReference>
<dbReference type="EMBL" id="AODQ01000055">
    <property type="protein sequence ID" value="EMR02521.1"/>
    <property type="molecule type" value="Genomic_DNA"/>
</dbReference>
<dbReference type="InterPro" id="IPR053058">
    <property type="entry name" value="Mulikevirus_tape_measure"/>
</dbReference>
<organism evidence="2 3">
    <name type="scientific">Cesiribacter andamanensis AMV16</name>
    <dbReference type="NCBI Taxonomy" id="1279009"/>
    <lineage>
        <taxon>Bacteria</taxon>
        <taxon>Pseudomonadati</taxon>
        <taxon>Bacteroidota</taxon>
        <taxon>Cytophagia</taxon>
        <taxon>Cytophagales</taxon>
        <taxon>Cesiribacteraceae</taxon>
        <taxon>Cesiribacter</taxon>
    </lineage>
</organism>
<evidence type="ECO:0000259" key="1">
    <source>
        <dbReference type="Pfam" id="PF20155"/>
    </source>
</evidence>
<dbReference type="PATRIC" id="fig|1279009.4.peg.2360"/>
<feature type="domain" description="Tape measure protein N-terminal" evidence="1">
    <location>
        <begin position="58"/>
        <end position="230"/>
    </location>
</feature>
<dbReference type="Pfam" id="PF20155">
    <property type="entry name" value="TMP_3"/>
    <property type="match status" value="1"/>
</dbReference>
<dbReference type="Proteomes" id="UP000011910">
    <property type="component" value="Unassembled WGS sequence"/>
</dbReference>
<dbReference type="OrthoDB" id="1219342at2"/>
<evidence type="ECO:0000313" key="3">
    <source>
        <dbReference type="Proteomes" id="UP000011910"/>
    </source>
</evidence>
<name>M7N5L3_9BACT</name>
<dbReference type="STRING" id="1279009.ADICEAN_02328"/>
<evidence type="ECO:0000313" key="2">
    <source>
        <dbReference type="EMBL" id="EMR02521.1"/>
    </source>
</evidence>
<dbReference type="InterPro" id="IPR013491">
    <property type="entry name" value="Tape_meas_N"/>
</dbReference>
<dbReference type="PANTHER" id="PTHR38812">
    <property type="entry name" value="MU-LIKE PROPHAGE FLUMU PROTEIN GP42"/>
    <property type="match status" value="1"/>
</dbReference>
<comment type="caution">
    <text evidence="2">The sequence shown here is derived from an EMBL/GenBank/DDBJ whole genome shotgun (WGS) entry which is preliminary data.</text>
</comment>
<keyword evidence="3" id="KW-1185">Reference proteome</keyword>
<dbReference type="eggNOG" id="COG3941">
    <property type="taxonomic scope" value="Bacteria"/>
</dbReference>
<dbReference type="RefSeq" id="WP_009195721.1">
    <property type="nucleotide sequence ID" value="NZ_AODQ01000055.1"/>
</dbReference>
<sequence>MSVLSSLAIRFTADVASFDKGMQQVNRKLDNFSKTANTIGNTLMLTAIASQAAGLGMQIFQVTAEFEKMKAVLTNTLGSKGAAELAFDQIQSFASKTPYQVQELTDSFIKLTNRGFKPTTNEMRQLGDLASSTGKSFDQLSEALLDAMTSEFERLKEFGVKAKKEGDRVKFTFKGVTTEVKNTEEAIKKYVLSLGDAQGVSGSMAAVSETLTGKLSNLEDSYTKMLDTIGKGNTGPIAKAIEGLTKLTEAVTFHMSGTKDRAKEYVDTESIQGGIANLKKLQSVLADLQEQQRSEGFLSKVGEHIMGRDDEANKISIIAEAIRQQIAATNALVEAQQKGAQATREKIAADAEAAKQAMADLGILGRLRKEHKELSEQINTSNSEKFIFEAGLRQMALEKEIERVNNLAKAYNTLPKIQSIGLMDMTAKDFDPLKSIKDKADSADLSWTKQFEQASAAAQEMIDLTPLIEGFADTIGDAFTNLGDGSNGLKNFFGGITQTIGGFMGTLGKQMIAIGGARMSLDKLGLTGAPAIAAGITLMALSKVVSKSFSKGPFGGSGSGGGVVDPPFNVNKVPYASIRGRENLAEELGKVEFEIKGTSLIGAFNKAQTQRIRLA</sequence>
<reference evidence="2 3" key="1">
    <citation type="journal article" date="2013" name="Genome Announc.">
        <title>Draft Genome Sequence of Cesiribacter andamanensis Strain AMV16T, Isolated from a Soil Sample from a Mud Volcano in the Andaman Islands, India.</title>
        <authorList>
            <person name="Shivaji S."/>
            <person name="Ara S."/>
            <person name="Begum Z."/>
            <person name="Srinivas T.N."/>
            <person name="Singh A."/>
            <person name="Kumar Pinnaka A."/>
        </authorList>
    </citation>
    <scope>NUCLEOTIDE SEQUENCE [LARGE SCALE GENOMIC DNA]</scope>
    <source>
        <strain evidence="2 3">AMV16</strain>
    </source>
</reference>
<dbReference type="AlphaFoldDB" id="M7N5L3"/>
<accession>M7N5L3</accession>
<protein>
    <recommendedName>
        <fullName evidence="1">Tape measure protein N-terminal domain-containing protein</fullName>
    </recommendedName>
</protein>
<proteinExistence type="predicted"/>